<dbReference type="SUPFAM" id="SSF53623">
    <property type="entry name" value="MurD-like peptide ligases, catalytic domain"/>
    <property type="match status" value="1"/>
</dbReference>
<organism evidence="9 10">
    <name type="scientific">Paramuricea clavata</name>
    <name type="common">Red gorgonian</name>
    <name type="synonym">Violescent sea-whip</name>
    <dbReference type="NCBI Taxonomy" id="317549"/>
    <lineage>
        <taxon>Eukaryota</taxon>
        <taxon>Metazoa</taxon>
        <taxon>Cnidaria</taxon>
        <taxon>Anthozoa</taxon>
        <taxon>Octocorallia</taxon>
        <taxon>Malacalcyonacea</taxon>
        <taxon>Plexauridae</taxon>
        <taxon>Paramuricea</taxon>
    </lineage>
</organism>
<evidence type="ECO:0000313" key="9">
    <source>
        <dbReference type="EMBL" id="CAB4014560.1"/>
    </source>
</evidence>
<dbReference type="AlphaFoldDB" id="A0A6S7IEI2"/>
<dbReference type="GO" id="GO:0032259">
    <property type="term" value="P:methylation"/>
    <property type="evidence" value="ECO:0007669"/>
    <property type="project" value="UniProtKB-KW"/>
</dbReference>
<dbReference type="Proteomes" id="UP001152795">
    <property type="component" value="Unassembled WGS sequence"/>
</dbReference>
<keyword evidence="6" id="KW-0949">S-adenosyl-L-methionine</keyword>
<dbReference type="InterPro" id="IPR036565">
    <property type="entry name" value="Mur-like_cat_sf"/>
</dbReference>
<dbReference type="GO" id="GO:0008270">
    <property type="term" value="F:zinc ion binding"/>
    <property type="evidence" value="ECO:0007669"/>
    <property type="project" value="InterPro"/>
</dbReference>
<keyword evidence="7" id="KW-0547">Nucleotide-binding</keyword>
<dbReference type="PROSITE" id="PS01011">
    <property type="entry name" value="FOLYLPOLYGLU_SYNT_1"/>
    <property type="match status" value="1"/>
</dbReference>
<keyword evidence="10" id="KW-1185">Reference proteome</keyword>
<dbReference type="InterPro" id="IPR001645">
    <property type="entry name" value="Folylpolyglutamate_synth"/>
</dbReference>
<evidence type="ECO:0000256" key="4">
    <source>
        <dbReference type="ARBA" id="ARBA00022598"/>
    </source>
</evidence>
<keyword evidence="4" id="KW-0436">Ligase</keyword>
<dbReference type="InterPro" id="IPR046341">
    <property type="entry name" value="SET_dom_sf"/>
</dbReference>
<evidence type="ECO:0000256" key="7">
    <source>
        <dbReference type="ARBA" id="ARBA00022741"/>
    </source>
</evidence>
<dbReference type="GO" id="GO:0002039">
    <property type="term" value="F:p53 binding"/>
    <property type="evidence" value="ECO:0007669"/>
    <property type="project" value="InterPro"/>
</dbReference>
<dbReference type="Gene3D" id="3.40.1190.10">
    <property type="entry name" value="Mur-like, catalytic domain"/>
    <property type="match status" value="1"/>
</dbReference>
<dbReference type="GO" id="GO:0046974">
    <property type="term" value="F:histone H3K9 methyltransferase activity"/>
    <property type="evidence" value="ECO:0007669"/>
    <property type="project" value="TreeGrafter"/>
</dbReference>
<dbReference type="PANTHER" id="PTHR46307">
    <property type="entry name" value="G9A, ISOFORM B"/>
    <property type="match status" value="1"/>
</dbReference>
<evidence type="ECO:0000256" key="2">
    <source>
        <dbReference type="ARBA" id="ARBA00008276"/>
    </source>
</evidence>
<protein>
    <submittedName>
        <fullName evidence="9">Folylpolyglutamate synthase, mitochondrial</fullName>
    </submittedName>
</protein>
<dbReference type="PANTHER" id="PTHR46307:SF4">
    <property type="entry name" value="G9A, ISOFORM B"/>
    <property type="match status" value="1"/>
</dbReference>
<keyword evidence="3" id="KW-0158">Chromosome</keyword>
<dbReference type="SMART" id="SM00317">
    <property type="entry name" value="SET"/>
    <property type="match status" value="1"/>
</dbReference>
<comment type="caution">
    <text evidence="9">The sequence shown here is derived from an EMBL/GenBank/DDBJ whole genome shotgun (WGS) entry which is preliminary data.</text>
</comment>
<sequence>SCNCSDGCANDKQCECAQLSARKRFWYDVTGCINSEIFKEDRPLVYECNIKCKCWSNCHQRVVQHGITAGLQLYKTKDKGWAVRTQALIPKGTFVCEYVGEILTDSDADRREDDCYLFDLDVKGQQCTLFCLDAKFYGNITRFINHSCDPNILPVRVFTDHQVKSCPRIAFFAARDINPYEEICSNYGEKFWTVKKSEFRCVCNTSKCKYGEYKKKLVEACRRGKRLSTVVKMERTYEDAIKALNTLQSNTSALKEICRSGQIRQSDRFEKTKEFAARAKVPIEELDKLAAIHVSGTKGKGSVCAFSDSILHEHGFKTGFYSSPHLVEVRERIRINGNLISKQEFARYFWECWDNLKQGIGDEMPPYFVFLTLMSFYIFLQEKVDVAIVEVGIGGAFDTTNILRRPWACGVTSLGHDHVAVLGGTTESIAWNKAGIFKVINSW</sequence>
<dbReference type="EMBL" id="CACRXK020008355">
    <property type="protein sequence ID" value="CAB4014560.1"/>
    <property type="molecule type" value="Genomic_DNA"/>
</dbReference>
<evidence type="ECO:0000256" key="3">
    <source>
        <dbReference type="ARBA" id="ARBA00022454"/>
    </source>
</evidence>
<dbReference type="SUPFAM" id="SSF82199">
    <property type="entry name" value="SET domain"/>
    <property type="match status" value="1"/>
</dbReference>
<evidence type="ECO:0000256" key="6">
    <source>
        <dbReference type="ARBA" id="ARBA00022691"/>
    </source>
</evidence>
<feature type="non-terminal residue" evidence="9">
    <location>
        <position position="443"/>
    </location>
</feature>
<dbReference type="PROSITE" id="PS50280">
    <property type="entry name" value="SET"/>
    <property type="match status" value="1"/>
</dbReference>
<dbReference type="Pfam" id="PF05033">
    <property type="entry name" value="Pre-SET"/>
    <property type="match status" value="1"/>
</dbReference>
<dbReference type="PROSITE" id="PS01012">
    <property type="entry name" value="FOLYLPOLYGLU_SYNT_2"/>
    <property type="match status" value="1"/>
</dbReference>
<keyword evidence="5" id="KW-0489">Methyltransferase</keyword>
<dbReference type="GO" id="GO:0000785">
    <property type="term" value="C:chromatin"/>
    <property type="evidence" value="ECO:0007669"/>
    <property type="project" value="TreeGrafter"/>
</dbReference>
<evidence type="ECO:0000256" key="5">
    <source>
        <dbReference type="ARBA" id="ARBA00022603"/>
    </source>
</evidence>
<proteinExistence type="inferred from homology"/>
<dbReference type="InterPro" id="IPR001214">
    <property type="entry name" value="SET_dom"/>
</dbReference>
<keyword evidence="5" id="KW-0808">Transferase</keyword>
<dbReference type="GO" id="GO:0004326">
    <property type="term" value="F:tetrahydrofolylpolyglutamate synthase activity"/>
    <property type="evidence" value="ECO:0007669"/>
    <property type="project" value="InterPro"/>
</dbReference>
<dbReference type="PROSITE" id="PS50867">
    <property type="entry name" value="PRE_SET"/>
    <property type="match status" value="1"/>
</dbReference>
<dbReference type="OrthoDB" id="5792673at2759"/>
<reference evidence="9" key="1">
    <citation type="submission" date="2020-04" db="EMBL/GenBank/DDBJ databases">
        <authorList>
            <person name="Alioto T."/>
            <person name="Alioto T."/>
            <person name="Gomez Garrido J."/>
        </authorList>
    </citation>
    <scope>NUCLEOTIDE SEQUENCE</scope>
    <source>
        <strain evidence="9">A484AB</strain>
    </source>
</reference>
<dbReference type="NCBIfam" id="TIGR01499">
    <property type="entry name" value="folC"/>
    <property type="match status" value="1"/>
</dbReference>
<gene>
    <name evidence="9" type="ORF">PACLA_8A020118</name>
</gene>
<keyword evidence="8" id="KW-0067">ATP-binding</keyword>
<dbReference type="InterPro" id="IPR043550">
    <property type="entry name" value="EHMT1/EHMT2"/>
</dbReference>
<evidence type="ECO:0000313" key="10">
    <source>
        <dbReference type="Proteomes" id="UP001152795"/>
    </source>
</evidence>
<dbReference type="InterPro" id="IPR018109">
    <property type="entry name" value="Folylpolyglutamate_synth_CS"/>
</dbReference>
<name>A0A6S7IEI2_PARCT</name>
<dbReference type="GO" id="GO:0005634">
    <property type="term" value="C:nucleus"/>
    <property type="evidence" value="ECO:0007669"/>
    <property type="project" value="InterPro"/>
</dbReference>
<accession>A0A6S7IEI2</accession>
<evidence type="ECO:0000256" key="1">
    <source>
        <dbReference type="ARBA" id="ARBA00004286"/>
    </source>
</evidence>
<dbReference type="Pfam" id="PF00856">
    <property type="entry name" value="SET"/>
    <property type="match status" value="1"/>
</dbReference>
<comment type="similarity">
    <text evidence="2">Belongs to the folylpolyglutamate synthase family.</text>
</comment>
<dbReference type="Gene3D" id="2.170.270.10">
    <property type="entry name" value="SET domain"/>
    <property type="match status" value="1"/>
</dbReference>
<comment type="subcellular location">
    <subcellularLocation>
        <location evidence="1">Chromosome</location>
    </subcellularLocation>
</comment>
<dbReference type="GO" id="GO:0000122">
    <property type="term" value="P:negative regulation of transcription by RNA polymerase II"/>
    <property type="evidence" value="ECO:0007669"/>
    <property type="project" value="TreeGrafter"/>
</dbReference>
<dbReference type="InterPro" id="IPR007728">
    <property type="entry name" value="Pre-SET_dom"/>
</dbReference>
<dbReference type="GO" id="GO:0005524">
    <property type="term" value="F:ATP binding"/>
    <property type="evidence" value="ECO:0007669"/>
    <property type="project" value="UniProtKB-KW"/>
</dbReference>
<evidence type="ECO:0000256" key="8">
    <source>
        <dbReference type="ARBA" id="ARBA00022840"/>
    </source>
</evidence>